<evidence type="ECO:0000256" key="1">
    <source>
        <dbReference type="SAM" id="MobiDB-lite"/>
    </source>
</evidence>
<evidence type="ECO:0000313" key="2">
    <source>
        <dbReference type="EMBL" id="CAA9408994.1"/>
    </source>
</evidence>
<protein>
    <submittedName>
        <fullName evidence="2">Uncharacterized protein</fullName>
    </submittedName>
</protein>
<dbReference type="EMBL" id="CADCUS010000278">
    <property type="protein sequence ID" value="CAA9408994.1"/>
    <property type="molecule type" value="Genomic_DNA"/>
</dbReference>
<organism evidence="2">
    <name type="scientific">uncultured Pseudonocardia sp</name>
    <dbReference type="NCBI Taxonomy" id="211455"/>
    <lineage>
        <taxon>Bacteria</taxon>
        <taxon>Bacillati</taxon>
        <taxon>Actinomycetota</taxon>
        <taxon>Actinomycetes</taxon>
        <taxon>Pseudonocardiales</taxon>
        <taxon>Pseudonocardiaceae</taxon>
        <taxon>Pseudonocardia</taxon>
        <taxon>environmental samples</taxon>
    </lineage>
</organism>
<reference evidence="2" key="1">
    <citation type="submission" date="2020-02" db="EMBL/GenBank/DDBJ databases">
        <authorList>
            <person name="Meier V. D."/>
        </authorList>
    </citation>
    <scope>NUCLEOTIDE SEQUENCE</scope>
    <source>
        <strain evidence="2">AVDCRST_MAG66</strain>
    </source>
</reference>
<feature type="compositionally biased region" description="Basic and acidic residues" evidence="1">
    <location>
        <begin position="11"/>
        <end position="25"/>
    </location>
</feature>
<feature type="region of interest" description="Disordered" evidence="1">
    <location>
        <begin position="1"/>
        <end position="44"/>
    </location>
</feature>
<proteinExistence type="predicted"/>
<sequence length="44" mass="4557">MSRVPGPVPAGDRRTGAHPADDHPTARTGGAGPGWSRPSIPWRA</sequence>
<accession>A0A6J4PG20</accession>
<gene>
    <name evidence="2" type="ORF">AVDCRST_MAG66-1928</name>
</gene>
<name>A0A6J4PG20_9PSEU</name>
<dbReference type="AlphaFoldDB" id="A0A6J4PG20"/>